<proteinExistence type="predicted"/>
<dbReference type="Gene3D" id="3.90.640.10">
    <property type="entry name" value="Actin, Chain A, domain 4"/>
    <property type="match status" value="1"/>
</dbReference>
<organism evidence="1 2">
    <name type="scientific">Amphimedon queenslandica</name>
    <name type="common">Sponge</name>
    <dbReference type="NCBI Taxonomy" id="400682"/>
    <lineage>
        <taxon>Eukaryota</taxon>
        <taxon>Metazoa</taxon>
        <taxon>Porifera</taxon>
        <taxon>Demospongiae</taxon>
        <taxon>Heteroscleromorpha</taxon>
        <taxon>Haplosclerida</taxon>
        <taxon>Niphatidae</taxon>
        <taxon>Amphimedon</taxon>
    </lineage>
</organism>
<evidence type="ECO:0000313" key="1">
    <source>
        <dbReference type="EnsemblMetazoa" id="XP_011406486.1"/>
    </source>
</evidence>
<dbReference type="InterPro" id="IPR043129">
    <property type="entry name" value="ATPase_NBD"/>
</dbReference>
<dbReference type="SUPFAM" id="SSF53067">
    <property type="entry name" value="Actin-like ATPase domain"/>
    <property type="match status" value="2"/>
</dbReference>
<sequence length="632" mass="70594">MATYNPPLSRATKISSSSASYHACGDNIAAIDFGTTSVSLAYTTKGDDEVNTLVLDSDRRSMRVPNAILLKRDESKNISVVGFGSDTRTQFASMKAEILSEHIYFERVKMHMRKEKKVTRQTQVKASSGEKFYLVEVIAFILQHLKNQLIEHFIRSPIPLKTTDFDWVITVPAIWDACGKRMMREAAYMAGLLTESGGINQFTPISDIPLLIPDETNSNRLLLALEPESAAFFCQETIAKQKQHSDIAIELPTEYMVIDIGGGTVDITAHMTVNGEVTVLNIPTGNESGGTKVNKAFSKLMEKLLNDQGFKKFCSSRDHSQQIANLNKIFYSEFENQKIAFGQGNLEDIAIGLPRRFSSFFEEFLKSEVDKVDGIEYDEDANDTLYVDKKVVEKELFGPAIDGIIDCTLAAIKENEFKVSTFYLVGGFGGCRYVHQKLMAAINKLYTSEGRTCNVLVPPTPQLAVATGAVMWRRNPGKIKARRSDATYGIATTLPFDPEKHDEHYKFFDKDRNEYRCNNVLDVFLEKGELIDVNQNLTIDLSPSSASDTTVSIEIYSTPCLGVQYIKDRDGKKMAVKIGKLVIDAPNPDNLPVEERIIDVTMDFSGTEIQAKAKYRINGKEVKTVCDFLSTY</sequence>
<dbReference type="PANTHER" id="PTHR14187:SF5">
    <property type="entry name" value="HEAT SHOCK 70 KDA PROTEIN 12A"/>
    <property type="match status" value="1"/>
</dbReference>
<dbReference type="RefSeq" id="XP_011406486.1">
    <property type="nucleotide sequence ID" value="XM_011408184.2"/>
</dbReference>
<dbReference type="AlphaFoldDB" id="A0AAN0IQQ9"/>
<reference evidence="2" key="1">
    <citation type="journal article" date="2010" name="Nature">
        <title>The Amphimedon queenslandica genome and the evolution of animal complexity.</title>
        <authorList>
            <person name="Srivastava M."/>
            <person name="Simakov O."/>
            <person name="Chapman J."/>
            <person name="Fahey B."/>
            <person name="Gauthier M.E."/>
            <person name="Mitros T."/>
            <person name="Richards G.S."/>
            <person name="Conaco C."/>
            <person name="Dacre M."/>
            <person name="Hellsten U."/>
            <person name="Larroux C."/>
            <person name="Putnam N.H."/>
            <person name="Stanke M."/>
            <person name="Adamska M."/>
            <person name="Darling A."/>
            <person name="Degnan S.M."/>
            <person name="Oakley T.H."/>
            <person name="Plachetzki D.C."/>
            <person name="Zhai Y."/>
            <person name="Adamski M."/>
            <person name="Calcino A."/>
            <person name="Cummins S.F."/>
            <person name="Goodstein D.M."/>
            <person name="Harris C."/>
            <person name="Jackson D.J."/>
            <person name="Leys S.P."/>
            <person name="Shu S."/>
            <person name="Woodcroft B.J."/>
            <person name="Vervoort M."/>
            <person name="Kosik K.S."/>
            <person name="Manning G."/>
            <person name="Degnan B.M."/>
            <person name="Rokhsar D.S."/>
        </authorList>
    </citation>
    <scope>NUCLEOTIDE SEQUENCE [LARGE SCALE GENOMIC DNA]</scope>
</reference>
<dbReference type="PANTHER" id="PTHR14187">
    <property type="entry name" value="ALPHA KINASE/ELONGATION FACTOR 2 KINASE"/>
    <property type="match status" value="1"/>
</dbReference>
<name>A0AAN0IQQ9_AMPQE</name>
<accession>A0AAN0IQQ9</accession>
<reference evidence="1" key="2">
    <citation type="submission" date="2024-06" db="UniProtKB">
        <authorList>
            <consortium name="EnsemblMetazoa"/>
        </authorList>
    </citation>
    <scope>IDENTIFICATION</scope>
</reference>
<dbReference type="GeneID" id="105314181"/>
<dbReference type="KEGG" id="aqu:105314181"/>
<dbReference type="Proteomes" id="UP000007879">
    <property type="component" value="Unassembled WGS sequence"/>
</dbReference>
<dbReference type="CDD" id="cd10229">
    <property type="entry name" value="ASKHA_NBD_HSP70_HSPA12"/>
    <property type="match status" value="1"/>
</dbReference>
<dbReference type="EnsemblMetazoa" id="XM_011408184.2">
    <property type="protein sequence ID" value="XP_011406486.1"/>
    <property type="gene ID" value="LOC105314181"/>
</dbReference>
<dbReference type="Gene3D" id="3.30.420.40">
    <property type="match status" value="2"/>
</dbReference>
<protein>
    <submittedName>
        <fullName evidence="1">Uncharacterized protein</fullName>
    </submittedName>
</protein>
<keyword evidence="2" id="KW-1185">Reference proteome</keyword>
<evidence type="ECO:0000313" key="2">
    <source>
        <dbReference type="Proteomes" id="UP000007879"/>
    </source>
</evidence>